<proteinExistence type="predicted"/>
<evidence type="ECO:0000313" key="3">
    <source>
        <dbReference type="Proteomes" id="UP001165427"/>
    </source>
</evidence>
<feature type="region of interest" description="Disordered" evidence="1">
    <location>
        <begin position="122"/>
        <end position="150"/>
    </location>
</feature>
<organism evidence="2 3">
    <name type="scientific">Desulfatitalea alkaliphila</name>
    <dbReference type="NCBI Taxonomy" id="2929485"/>
    <lineage>
        <taxon>Bacteria</taxon>
        <taxon>Pseudomonadati</taxon>
        <taxon>Thermodesulfobacteriota</taxon>
        <taxon>Desulfobacteria</taxon>
        <taxon>Desulfobacterales</taxon>
        <taxon>Desulfosarcinaceae</taxon>
        <taxon>Desulfatitalea</taxon>
    </lineage>
</organism>
<dbReference type="EMBL" id="JALJRB010000013">
    <property type="protein sequence ID" value="MCJ8501401.1"/>
    <property type="molecule type" value="Genomic_DNA"/>
</dbReference>
<feature type="compositionally biased region" description="Polar residues" evidence="1">
    <location>
        <begin position="18"/>
        <end position="33"/>
    </location>
</feature>
<gene>
    <name evidence="2" type="ORF">MRX98_12520</name>
</gene>
<protein>
    <submittedName>
        <fullName evidence="2">Uncharacterized protein</fullName>
    </submittedName>
</protein>
<dbReference type="RefSeq" id="WP_246908942.1">
    <property type="nucleotide sequence ID" value="NZ_JALJRB010000013.1"/>
</dbReference>
<sequence length="262" mass="29900">MSLLQTMLTHLDSPVCEPSQQAAPPAENDSSTPEPDLFVSTDLDTAQFEWAVTSASDVEYNGKIYRRLEPEYFAWLRSRMLAAQSAFKAGKLSESTWESLKSRFNPLQEYAVQKFGKEDLQQASRQLSPQNYQPPRHVPANPEKPAEPPKNNWIYPPNEAWNCIEQVCSDALAKVDAIKEEAMSQKWSEARLYQNQGRYRFPCGQDYGLVCFVGGDRKIGAVTERYIEIIHSPDTPRPSTLRFHNPDVSQPWLKKVESNHEH</sequence>
<name>A0AA41R5T5_9BACT</name>
<evidence type="ECO:0000313" key="2">
    <source>
        <dbReference type="EMBL" id="MCJ8501401.1"/>
    </source>
</evidence>
<comment type="caution">
    <text evidence="2">The sequence shown here is derived from an EMBL/GenBank/DDBJ whole genome shotgun (WGS) entry which is preliminary data.</text>
</comment>
<keyword evidence="3" id="KW-1185">Reference proteome</keyword>
<dbReference type="Proteomes" id="UP001165427">
    <property type="component" value="Unassembled WGS sequence"/>
</dbReference>
<accession>A0AA41R5T5</accession>
<feature type="region of interest" description="Disordered" evidence="1">
    <location>
        <begin position="14"/>
        <end position="36"/>
    </location>
</feature>
<feature type="compositionally biased region" description="Polar residues" evidence="1">
    <location>
        <begin position="122"/>
        <end position="133"/>
    </location>
</feature>
<dbReference type="AlphaFoldDB" id="A0AA41R5T5"/>
<evidence type="ECO:0000256" key="1">
    <source>
        <dbReference type="SAM" id="MobiDB-lite"/>
    </source>
</evidence>
<reference evidence="2" key="1">
    <citation type="submission" date="2022-04" db="EMBL/GenBank/DDBJ databases">
        <title>Desulfatitalea alkaliphila sp. nov., a novel anaerobic sulfate-reducing bacterium isolated from terrestrial mud volcano, Taman Peninsula, Russia.</title>
        <authorList>
            <person name="Khomyakova M.A."/>
            <person name="Merkel A.Y."/>
            <person name="Slobodkin A.I."/>
        </authorList>
    </citation>
    <scope>NUCLEOTIDE SEQUENCE</scope>
    <source>
        <strain evidence="2">M08but</strain>
    </source>
</reference>